<accession>A0A0R3N944</accession>
<sequence>MRKARHVSNLEDHLGYWIRYVSNQVSHAFSLKVEARGVTVAEWVILRELYGRDSVAPSALADRLGMTRGAISKLADRLQAKTLVTRTAGKADRRYQELVLTAAGRALVPELSDLADQNDAEFFGNLKSADRATLERIMQEIVRRRGLRTVPID</sequence>
<proteinExistence type="predicted"/>
<dbReference type="PANTHER" id="PTHR33164">
    <property type="entry name" value="TRANSCRIPTIONAL REGULATOR, MARR FAMILY"/>
    <property type="match status" value="1"/>
</dbReference>
<feature type="domain" description="HTH marR-type" evidence="1">
    <location>
        <begin position="11"/>
        <end position="143"/>
    </location>
</feature>
<dbReference type="GO" id="GO:0003700">
    <property type="term" value="F:DNA-binding transcription factor activity"/>
    <property type="evidence" value="ECO:0007669"/>
    <property type="project" value="InterPro"/>
</dbReference>
<name>A0A0R3N944_9BRAD</name>
<dbReference type="AlphaFoldDB" id="A0A0R3N944"/>
<gene>
    <name evidence="2" type="ORF">CQ13_18785</name>
</gene>
<dbReference type="OrthoDB" id="9815567at2"/>
<dbReference type="EMBL" id="LLYA01000057">
    <property type="protein sequence ID" value="KRR28884.1"/>
    <property type="molecule type" value="Genomic_DNA"/>
</dbReference>
<evidence type="ECO:0000313" key="3">
    <source>
        <dbReference type="Proteomes" id="UP000052023"/>
    </source>
</evidence>
<dbReference type="GO" id="GO:0006950">
    <property type="term" value="P:response to stress"/>
    <property type="evidence" value="ECO:0007669"/>
    <property type="project" value="TreeGrafter"/>
</dbReference>
<comment type="caution">
    <text evidence="2">The sequence shown here is derived from an EMBL/GenBank/DDBJ whole genome shotgun (WGS) entry which is preliminary data.</text>
</comment>
<organism evidence="2 3">
    <name type="scientific">Bradyrhizobium retamae</name>
    <dbReference type="NCBI Taxonomy" id="1300035"/>
    <lineage>
        <taxon>Bacteria</taxon>
        <taxon>Pseudomonadati</taxon>
        <taxon>Pseudomonadota</taxon>
        <taxon>Alphaproteobacteria</taxon>
        <taxon>Hyphomicrobiales</taxon>
        <taxon>Nitrobacteraceae</taxon>
        <taxon>Bradyrhizobium</taxon>
    </lineage>
</organism>
<evidence type="ECO:0000313" key="2">
    <source>
        <dbReference type="EMBL" id="KRR28884.1"/>
    </source>
</evidence>
<dbReference type="InterPro" id="IPR000835">
    <property type="entry name" value="HTH_MarR-typ"/>
</dbReference>
<reference evidence="2 3" key="1">
    <citation type="submission" date="2014-03" db="EMBL/GenBank/DDBJ databases">
        <title>Bradyrhizobium valentinum sp. nov., isolated from effective nodules of Lupinus mariae-josephae, a lupine endemic of basic-lime soils in Eastern Spain.</title>
        <authorList>
            <person name="Duran D."/>
            <person name="Rey L."/>
            <person name="Navarro A."/>
            <person name="Busquets A."/>
            <person name="Imperial J."/>
            <person name="Ruiz-Argueso T."/>
        </authorList>
    </citation>
    <scope>NUCLEOTIDE SEQUENCE [LARGE SCALE GENOMIC DNA]</scope>
    <source>
        <strain evidence="2 3">Ro19</strain>
    </source>
</reference>
<evidence type="ECO:0000259" key="1">
    <source>
        <dbReference type="PROSITE" id="PS50995"/>
    </source>
</evidence>
<dbReference type="SMART" id="SM00347">
    <property type="entry name" value="HTH_MARR"/>
    <property type="match status" value="1"/>
</dbReference>
<dbReference type="InterPro" id="IPR036390">
    <property type="entry name" value="WH_DNA-bd_sf"/>
</dbReference>
<dbReference type="RefSeq" id="WP_057842559.1">
    <property type="nucleotide sequence ID" value="NZ_LLYA01000057.1"/>
</dbReference>
<dbReference type="Gene3D" id="1.10.10.10">
    <property type="entry name" value="Winged helix-like DNA-binding domain superfamily/Winged helix DNA-binding domain"/>
    <property type="match status" value="1"/>
</dbReference>
<dbReference type="PANTHER" id="PTHR33164:SF43">
    <property type="entry name" value="HTH-TYPE TRANSCRIPTIONAL REPRESSOR YETL"/>
    <property type="match status" value="1"/>
</dbReference>
<dbReference type="InterPro" id="IPR039422">
    <property type="entry name" value="MarR/SlyA-like"/>
</dbReference>
<dbReference type="InterPro" id="IPR036388">
    <property type="entry name" value="WH-like_DNA-bd_sf"/>
</dbReference>
<protein>
    <submittedName>
        <fullName evidence="2">MarR family transcriptional regulator</fullName>
    </submittedName>
</protein>
<dbReference type="SUPFAM" id="SSF46785">
    <property type="entry name" value="Winged helix' DNA-binding domain"/>
    <property type="match status" value="1"/>
</dbReference>
<dbReference type="Proteomes" id="UP000052023">
    <property type="component" value="Unassembled WGS sequence"/>
</dbReference>
<keyword evidence="3" id="KW-1185">Reference proteome</keyword>
<dbReference type="Pfam" id="PF12802">
    <property type="entry name" value="MarR_2"/>
    <property type="match status" value="1"/>
</dbReference>
<dbReference type="PRINTS" id="PR00598">
    <property type="entry name" value="HTHMARR"/>
</dbReference>
<dbReference type="PROSITE" id="PS50995">
    <property type="entry name" value="HTH_MARR_2"/>
    <property type="match status" value="1"/>
</dbReference>